<dbReference type="AlphaFoldDB" id="A0A2I8VM56"/>
<dbReference type="InterPro" id="IPR025098">
    <property type="entry name" value="DUF4013"/>
</dbReference>
<protein>
    <recommendedName>
        <fullName evidence="4">DUF4013 domain-containing protein</fullName>
    </recommendedName>
</protein>
<proteinExistence type="predicted"/>
<evidence type="ECO:0008006" key="4">
    <source>
        <dbReference type="Google" id="ProtNLM"/>
    </source>
</evidence>
<keyword evidence="1" id="KW-0472">Membrane</keyword>
<keyword evidence="1" id="KW-1133">Transmembrane helix</keyword>
<reference evidence="2 3" key="1">
    <citation type="submission" date="2018-01" db="EMBL/GenBank/DDBJ databases">
        <title>Complete genome sequence of Salinigranum rubrum GX10T, an extremely halophilic archaeon isolated from a marine solar saltern.</title>
        <authorList>
            <person name="Han S."/>
        </authorList>
    </citation>
    <scope>NUCLEOTIDE SEQUENCE [LARGE SCALE GENOMIC DNA]</scope>
    <source>
        <strain evidence="2 3">GX10</strain>
    </source>
</reference>
<dbReference type="Pfam" id="PF13197">
    <property type="entry name" value="DUF4013"/>
    <property type="match status" value="1"/>
</dbReference>
<feature type="transmembrane region" description="Helical" evidence="1">
    <location>
        <begin position="163"/>
        <end position="187"/>
    </location>
</feature>
<dbReference type="Proteomes" id="UP000236584">
    <property type="component" value="Chromosome"/>
</dbReference>
<feature type="transmembrane region" description="Helical" evidence="1">
    <location>
        <begin position="15"/>
        <end position="38"/>
    </location>
</feature>
<evidence type="ECO:0000313" key="2">
    <source>
        <dbReference type="EMBL" id="AUV82169.1"/>
    </source>
</evidence>
<sequence length="231" mass="23899">MLSDALSFPRGGDDWLSTLLVGGILTVLSFLILPAFVLQGYLVRVLDHAARGEHTPPSFTQWGSLLVDGLKMFVVNLVYGLVVLIPLALLLGGLFIVVPGEPVPMEPGATPSPPSGGAGGLVVLVLLVVVVAVTGLLLAYLLPAALANFAIEGNLGAAFALRTIASGAFTGDYAVAWLLALVVGIVGGLVGSALSAVVVGFFVLFYVQVILYYLVGRGFAAGLSKKRWAEP</sequence>
<keyword evidence="3" id="KW-1185">Reference proteome</keyword>
<feature type="transmembrane region" description="Helical" evidence="1">
    <location>
        <begin position="73"/>
        <end position="98"/>
    </location>
</feature>
<dbReference type="KEGG" id="srub:C2R22_11345"/>
<name>A0A2I8VM56_9EURY</name>
<gene>
    <name evidence="2" type="ORF">C2R22_11345</name>
</gene>
<feature type="transmembrane region" description="Helical" evidence="1">
    <location>
        <begin position="118"/>
        <end position="142"/>
    </location>
</feature>
<evidence type="ECO:0000256" key="1">
    <source>
        <dbReference type="SAM" id="Phobius"/>
    </source>
</evidence>
<dbReference type="RefSeq" id="WP_103425858.1">
    <property type="nucleotide sequence ID" value="NZ_CP026309.1"/>
</dbReference>
<accession>A0A2I8VM56</accession>
<feature type="transmembrane region" description="Helical" evidence="1">
    <location>
        <begin position="193"/>
        <end position="215"/>
    </location>
</feature>
<organism evidence="2 3">
    <name type="scientific">Salinigranum rubrum</name>
    <dbReference type="NCBI Taxonomy" id="755307"/>
    <lineage>
        <taxon>Archaea</taxon>
        <taxon>Methanobacteriati</taxon>
        <taxon>Methanobacteriota</taxon>
        <taxon>Stenosarchaea group</taxon>
        <taxon>Halobacteria</taxon>
        <taxon>Halobacteriales</taxon>
        <taxon>Haloferacaceae</taxon>
        <taxon>Salinigranum</taxon>
    </lineage>
</organism>
<evidence type="ECO:0000313" key="3">
    <source>
        <dbReference type="Proteomes" id="UP000236584"/>
    </source>
</evidence>
<dbReference type="GeneID" id="35592694"/>
<keyword evidence="1" id="KW-0812">Transmembrane</keyword>
<dbReference type="EMBL" id="CP026309">
    <property type="protein sequence ID" value="AUV82169.1"/>
    <property type="molecule type" value="Genomic_DNA"/>
</dbReference>
<dbReference type="OrthoDB" id="107590at2157"/>